<dbReference type="UniPathway" id="UPA00060"/>
<accession>A0A285NCN1</accession>
<dbReference type="InterPro" id="IPR050967">
    <property type="entry name" value="Thiamine_Salvage_TenA"/>
</dbReference>
<evidence type="ECO:0000259" key="4">
    <source>
        <dbReference type="Pfam" id="PF03070"/>
    </source>
</evidence>
<feature type="binding site" evidence="3">
    <location>
        <position position="82"/>
    </location>
    <ligand>
        <name>substrate</name>
    </ligand>
</feature>
<dbReference type="GO" id="GO:0005829">
    <property type="term" value="C:cytosol"/>
    <property type="evidence" value="ECO:0007669"/>
    <property type="project" value="TreeGrafter"/>
</dbReference>
<feature type="binding site" evidence="3">
    <location>
        <position position="135"/>
    </location>
    <ligand>
        <name>substrate</name>
    </ligand>
</feature>
<dbReference type="CDD" id="cd19358">
    <property type="entry name" value="TenA_E_Spr0628-like"/>
    <property type="match status" value="1"/>
</dbReference>
<protein>
    <recommendedName>
        <fullName evidence="1">Aminopyrimidine aminohydrolase</fullName>
        <ecNumber evidence="1">3.5.99.2</ecNumber>
    </recommendedName>
</protein>
<dbReference type="PANTHER" id="PTHR43198">
    <property type="entry name" value="BIFUNCTIONAL TH2 PROTEIN"/>
    <property type="match status" value="1"/>
</dbReference>
<dbReference type="GO" id="GO:0009228">
    <property type="term" value="P:thiamine biosynthetic process"/>
    <property type="evidence" value="ECO:0007669"/>
    <property type="project" value="UniProtKB-KW"/>
</dbReference>
<dbReference type="PIRSF" id="PIRSF003170">
    <property type="entry name" value="Pet18p"/>
    <property type="match status" value="1"/>
</dbReference>
<dbReference type="AlphaFoldDB" id="A0A285NCN1"/>
<dbReference type="OrthoDB" id="3711545at2"/>
<dbReference type="GO" id="GO:0050334">
    <property type="term" value="F:thiaminase activity"/>
    <property type="evidence" value="ECO:0007669"/>
    <property type="project" value="UniProtKB-UniRule"/>
</dbReference>
<dbReference type="Proteomes" id="UP000219439">
    <property type="component" value="Unassembled WGS sequence"/>
</dbReference>
<dbReference type="GO" id="GO:0009229">
    <property type="term" value="P:thiamine diphosphate biosynthetic process"/>
    <property type="evidence" value="ECO:0007669"/>
    <property type="project" value="UniProtKB-UniPathway"/>
</dbReference>
<evidence type="ECO:0000256" key="2">
    <source>
        <dbReference type="PIRSR" id="PIRSR003170-1"/>
    </source>
</evidence>
<comment type="similarity">
    <text evidence="1">Belongs to the TenA family.</text>
</comment>
<feature type="domain" description="Thiaminase-2/PQQC" evidence="4">
    <location>
        <begin position="15"/>
        <end position="214"/>
    </location>
</feature>
<reference evidence="5 6" key="1">
    <citation type="submission" date="2017-09" db="EMBL/GenBank/DDBJ databases">
        <authorList>
            <person name="Ehlers B."/>
            <person name="Leendertz F.H."/>
        </authorList>
    </citation>
    <scope>NUCLEOTIDE SEQUENCE [LARGE SCALE GENOMIC DNA]</scope>
    <source>
        <strain evidence="5 6">DSM 18289</strain>
    </source>
</reference>
<feature type="binding site" evidence="3">
    <location>
        <position position="44"/>
    </location>
    <ligand>
        <name>substrate</name>
    </ligand>
</feature>
<feature type="active site" description="Proton donor" evidence="2">
    <location>
        <position position="205"/>
    </location>
</feature>
<dbReference type="InterPro" id="IPR004305">
    <property type="entry name" value="Thiaminase-2/PQQC"/>
</dbReference>
<gene>
    <name evidence="5" type="ORF">SAMN06265368_0183</name>
</gene>
<evidence type="ECO:0000313" key="5">
    <source>
        <dbReference type="EMBL" id="SNZ05696.1"/>
    </source>
</evidence>
<dbReference type="SUPFAM" id="SSF48613">
    <property type="entry name" value="Heme oxygenase-like"/>
    <property type="match status" value="1"/>
</dbReference>
<organism evidence="5 6">
    <name type="scientific">Cohaesibacter gelatinilyticus</name>
    <dbReference type="NCBI Taxonomy" id="372072"/>
    <lineage>
        <taxon>Bacteria</taxon>
        <taxon>Pseudomonadati</taxon>
        <taxon>Pseudomonadota</taxon>
        <taxon>Alphaproteobacteria</taxon>
        <taxon>Hyphomicrobiales</taxon>
        <taxon>Cohaesibacteraceae</taxon>
    </lineage>
</organism>
<keyword evidence="6" id="KW-1185">Reference proteome</keyword>
<sequence>MRPSEFLRSLAHEDWQAATTHAFCKELAAGTLPLEKMRYYLVQDYKFVDGFVRLLASMIAHAPSLADSVPAAQFLAVITGPENTYFLRSFEALNISTNDQNASASEVTQAFQDVMKKAANSGSYLQMLAVLNVAEWSYLTWATPFNPPKSDLPFWFSEWITLHAGEGFEGVVAYLRDQLDKAWEAASIDEQEAAKVLFIEAMSLERQFFDLAYKNG</sequence>
<keyword evidence="1" id="KW-0784">Thiamine biosynthesis</keyword>
<dbReference type="InterPro" id="IPR016084">
    <property type="entry name" value="Haem_Oase-like_multi-hlx"/>
</dbReference>
<dbReference type="EC" id="3.5.99.2" evidence="1"/>
<dbReference type="EMBL" id="OBEL01000001">
    <property type="protein sequence ID" value="SNZ05696.1"/>
    <property type="molecule type" value="Genomic_DNA"/>
</dbReference>
<dbReference type="RefSeq" id="WP_097151535.1">
    <property type="nucleotide sequence ID" value="NZ_OBEL01000001.1"/>
</dbReference>
<name>A0A285NCN1_9HYPH</name>
<comment type="catalytic activity">
    <reaction evidence="1">
        <text>thiamine + H2O = 5-(2-hydroxyethyl)-4-methylthiazole + 4-amino-5-hydroxymethyl-2-methylpyrimidine + H(+)</text>
        <dbReference type="Rhea" id="RHEA:17509"/>
        <dbReference type="ChEBI" id="CHEBI:15377"/>
        <dbReference type="ChEBI" id="CHEBI:15378"/>
        <dbReference type="ChEBI" id="CHEBI:16892"/>
        <dbReference type="ChEBI" id="CHEBI:17957"/>
        <dbReference type="ChEBI" id="CHEBI:18385"/>
        <dbReference type="EC" id="3.5.99.2"/>
    </reaction>
</comment>
<evidence type="ECO:0000256" key="1">
    <source>
        <dbReference type="PIRNR" id="PIRNR003170"/>
    </source>
</evidence>
<keyword evidence="1" id="KW-0378">Hydrolase</keyword>
<comment type="pathway">
    <text evidence="1">Cofactor biosynthesis; thiamine diphosphate biosynthesis.</text>
</comment>
<dbReference type="Pfam" id="PF03070">
    <property type="entry name" value="TENA_THI-4"/>
    <property type="match status" value="1"/>
</dbReference>
<evidence type="ECO:0000256" key="3">
    <source>
        <dbReference type="PIRSR" id="PIRSR003170-2"/>
    </source>
</evidence>
<dbReference type="InterPro" id="IPR026285">
    <property type="entry name" value="TenA_E"/>
</dbReference>
<dbReference type="PANTHER" id="PTHR43198:SF2">
    <property type="entry name" value="SI:CH1073-67J19.1-RELATED"/>
    <property type="match status" value="1"/>
</dbReference>
<evidence type="ECO:0000313" key="6">
    <source>
        <dbReference type="Proteomes" id="UP000219439"/>
    </source>
</evidence>
<proteinExistence type="inferred from homology"/>
<dbReference type="Gene3D" id="1.20.910.10">
    <property type="entry name" value="Heme oxygenase-like"/>
    <property type="match status" value="1"/>
</dbReference>
<comment type="catalytic activity">
    <reaction evidence="1">
        <text>4-amino-5-aminomethyl-2-methylpyrimidine + H2O = 4-amino-5-hydroxymethyl-2-methylpyrimidine + NH4(+)</text>
        <dbReference type="Rhea" id="RHEA:31799"/>
        <dbReference type="ChEBI" id="CHEBI:15377"/>
        <dbReference type="ChEBI" id="CHEBI:16892"/>
        <dbReference type="ChEBI" id="CHEBI:28938"/>
        <dbReference type="ChEBI" id="CHEBI:63416"/>
        <dbReference type="EC" id="3.5.99.2"/>
    </reaction>
</comment>
<comment type="function">
    <text evidence="1">Catalyzes an amino-pyrimidine hydrolysis reaction at the C5' of the pyrimidine moiety of thiamine compounds, a reaction that is part of a thiamine salvage pathway. Thus, catalyzes the conversion of 4-amino-5-aminomethyl-2-methylpyrimidine to 4-amino-5-hydroxymethyl-2-methylpyrimidine (HMP).</text>
</comment>